<comment type="caution">
    <text evidence="2">The sequence shown here is derived from an EMBL/GenBank/DDBJ whole genome shotgun (WGS) entry which is preliminary data.</text>
</comment>
<name>A0A228I880_9BURK</name>
<evidence type="ECO:0000313" key="2">
    <source>
        <dbReference type="EMBL" id="OXI38638.1"/>
    </source>
</evidence>
<accession>A0A228I880</accession>
<keyword evidence="1" id="KW-0812">Transmembrane</keyword>
<keyword evidence="1" id="KW-0472">Membrane</keyword>
<reference evidence="2 3" key="2">
    <citation type="submission" date="2017-08" db="EMBL/GenBank/DDBJ databases">
        <title>WGS of novel Burkholderia cepaca complex species.</title>
        <authorList>
            <person name="Lipuma J."/>
            <person name="Spilker T."/>
        </authorList>
    </citation>
    <scope>NUCLEOTIDE SEQUENCE [LARGE SCALE GENOMIC DNA]</scope>
    <source>
        <strain evidence="2 3">AU17325</strain>
    </source>
</reference>
<dbReference type="AlphaFoldDB" id="A0A228I880"/>
<evidence type="ECO:0008006" key="4">
    <source>
        <dbReference type="Google" id="ProtNLM"/>
    </source>
</evidence>
<proteinExistence type="predicted"/>
<dbReference type="EMBL" id="NKFA01000014">
    <property type="protein sequence ID" value="OXI38638.1"/>
    <property type="molecule type" value="Genomic_DNA"/>
</dbReference>
<feature type="transmembrane region" description="Helical" evidence="1">
    <location>
        <begin position="126"/>
        <end position="143"/>
    </location>
</feature>
<gene>
    <name evidence="2" type="ORF">CFB84_28730</name>
</gene>
<keyword evidence="1" id="KW-1133">Transmembrane helix</keyword>
<evidence type="ECO:0000256" key="1">
    <source>
        <dbReference type="SAM" id="Phobius"/>
    </source>
</evidence>
<evidence type="ECO:0000313" key="3">
    <source>
        <dbReference type="Proteomes" id="UP000214600"/>
    </source>
</evidence>
<dbReference type="Proteomes" id="UP000214600">
    <property type="component" value="Unassembled WGS sequence"/>
</dbReference>
<sequence>METVMRLQLKSTLLATVNTSGAQWIVPTRLALAVLLLFPIDGSIQHLFAFRVADLSALSFSSAALGKALRAIEILAGLSFVAGLGARLAAYPTVVIFAVRALANSANSFPWLRDAMNGVIVPHGDWGYGAMYFGVALLLGEFLDVGSGRWSIDYWLSRKLKESGEPRSGR</sequence>
<organism evidence="2 3">
    <name type="scientific">Burkholderia aenigmatica</name>
    <dbReference type="NCBI Taxonomy" id="2015348"/>
    <lineage>
        <taxon>Bacteria</taxon>
        <taxon>Pseudomonadati</taxon>
        <taxon>Pseudomonadota</taxon>
        <taxon>Betaproteobacteria</taxon>
        <taxon>Burkholderiales</taxon>
        <taxon>Burkholderiaceae</taxon>
        <taxon>Burkholderia</taxon>
        <taxon>Burkholderia cepacia complex</taxon>
    </lineage>
</organism>
<feature type="transmembrane region" description="Helical" evidence="1">
    <location>
        <begin position="74"/>
        <end position="103"/>
    </location>
</feature>
<reference evidence="3" key="1">
    <citation type="submission" date="2017-06" db="EMBL/GenBank/DDBJ databases">
        <authorList>
            <person name="LiPuma J."/>
            <person name="Spilker T."/>
        </authorList>
    </citation>
    <scope>NUCLEOTIDE SEQUENCE [LARGE SCALE GENOMIC DNA]</scope>
    <source>
        <strain evidence="3">AU17325</strain>
    </source>
</reference>
<protein>
    <recommendedName>
        <fullName evidence="4">DoxX family protein</fullName>
    </recommendedName>
</protein>